<dbReference type="AlphaFoldDB" id="A0A0A5HT73"/>
<dbReference type="STRING" id="1385512.N784_02965"/>
<feature type="transmembrane region" description="Helical" evidence="6">
    <location>
        <begin position="9"/>
        <end position="29"/>
    </location>
</feature>
<feature type="transmembrane region" description="Helical" evidence="6">
    <location>
        <begin position="311"/>
        <end position="338"/>
    </location>
</feature>
<keyword evidence="3 6" id="KW-0812">Transmembrane</keyword>
<dbReference type="EMBL" id="AVPG01000010">
    <property type="protein sequence ID" value="KGX86832.1"/>
    <property type="molecule type" value="Genomic_DNA"/>
</dbReference>
<evidence type="ECO:0000256" key="1">
    <source>
        <dbReference type="ARBA" id="ARBA00004141"/>
    </source>
</evidence>
<dbReference type="GO" id="GO:0005295">
    <property type="term" value="F:neutral L-amino acid:sodium symporter activity"/>
    <property type="evidence" value="ECO:0007669"/>
    <property type="project" value="TreeGrafter"/>
</dbReference>
<evidence type="ECO:0000313" key="7">
    <source>
        <dbReference type="EMBL" id="KGX86832.1"/>
    </source>
</evidence>
<evidence type="ECO:0000313" key="8">
    <source>
        <dbReference type="Proteomes" id="UP000030401"/>
    </source>
</evidence>
<keyword evidence="4 6" id="KW-1133">Transmembrane helix</keyword>
<comment type="subcellular location">
    <subcellularLocation>
        <location evidence="1">Membrane</location>
        <topology evidence="1">Multi-pass membrane protein</topology>
    </subcellularLocation>
</comment>
<feature type="transmembrane region" description="Helical" evidence="6">
    <location>
        <begin position="166"/>
        <end position="186"/>
    </location>
</feature>
<dbReference type="RefSeq" id="WP_036833936.1">
    <property type="nucleotide sequence ID" value="NZ_AVPG01000010.1"/>
</dbReference>
<dbReference type="SUPFAM" id="SSF118215">
    <property type="entry name" value="Proton glutamate symport protein"/>
    <property type="match status" value="1"/>
</dbReference>
<dbReference type="OrthoDB" id="9768885at2"/>
<dbReference type="Pfam" id="PF00375">
    <property type="entry name" value="SDF"/>
    <property type="match status" value="1"/>
</dbReference>
<evidence type="ECO:0000256" key="4">
    <source>
        <dbReference type="ARBA" id="ARBA00022989"/>
    </source>
</evidence>
<dbReference type="PANTHER" id="PTHR42865">
    <property type="entry name" value="PROTON/GLUTAMATE-ASPARTATE SYMPORTER"/>
    <property type="match status" value="1"/>
</dbReference>
<dbReference type="InterPro" id="IPR036458">
    <property type="entry name" value="Na:dicarbo_symporter_sf"/>
</dbReference>
<evidence type="ECO:0000256" key="6">
    <source>
        <dbReference type="SAM" id="Phobius"/>
    </source>
</evidence>
<feature type="transmembrane region" description="Helical" evidence="6">
    <location>
        <begin position="119"/>
        <end position="145"/>
    </location>
</feature>
<feature type="transmembrane region" description="Helical" evidence="6">
    <location>
        <begin position="41"/>
        <end position="62"/>
    </location>
</feature>
<dbReference type="GO" id="GO:0005886">
    <property type="term" value="C:plasma membrane"/>
    <property type="evidence" value="ECO:0007669"/>
    <property type="project" value="TreeGrafter"/>
</dbReference>
<evidence type="ECO:0000256" key="3">
    <source>
        <dbReference type="ARBA" id="ARBA00022692"/>
    </source>
</evidence>
<keyword evidence="8" id="KW-1185">Reference proteome</keyword>
<gene>
    <name evidence="7" type="ORF">N784_02965</name>
</gene>
<dbReference type="eggNOG" id="COG1301">
    <property type="taxonomic scope" value="Bacteria"/>
</dbReference>
<accession>A0A0A5HT73</accession>
<feature type="transmembrane region" description="Helical" evidence="6">
    <location>
        <begin position="272"/>
        <end position="299"/>
    </location>
</feature>
<sequence>MRFGLLPRLIAAILLGIGAGLILNEWWISFLATFNGIFGNFLNFIIPLIILAFIAPGIGELGKGAGKMVGITTAFAYGSTIFAGMLAFFTATTMFPVMLSGVNGNGSIDNPEEFLQSPLFLFDMPPIMSVTTALILAFVLGLGLAAIQGETLQKGMEDFRAIIEKVIHYVIIPLLPVHIMGVFANMTYGGQVATIMSTFIKVFALIIILHLVMLTLQYSVAAAVSRANVFQLLKTMVPAYFTALGTQSSASSIPVTLRQTKKNKVREKVADFVIPLCANIHLSGSAITLVSCAMAVMFINGMDASFSTMLPFILALGVTMIAAPGVPGGAVMAALGLMQSMLGFSETMTSLMIALYLAQDSFGTATNVTGDGALAIIVDKISGKKMEQEQEESLPA</sequence>
<evidence type="ECO:0000256" key="5">
    <source>
        <dbReference type="ARBA" id="ARBA00023136"/>
    </source>
</evidence>
<dbReference type="Gene3D" id="1.10.3860.10">
    <property type="entry name" value="Sodium:dicarboxylate symporter"/>
    <property type="match status" value="1"/>
</dbReference>
<comment type="caution">
    <text evidence="7">The sequence shown here is derived from an EMBL/GenBank/DDBJ whole genome shotgun (WGS) entry which is preliminary data.</text>
</comment>
<protein>
    <submittedName>
        <fullName evidence="7">Sodium:proton antiporter</fullName>
    </submittedName>
</protein>
<feature type="transmembrane region" description="Helical" evidence="6">
    <location>
        <begin position="74"/>
        <end position="99"/>
    </location>
</feature>
<dbReference type="PANTHER" id="PTHR42865:SF8">
    <property type="entry name" value="SERINE_THREONINE TRANSPORTER SSTT"/>
    <property type="match status" value="1"/>
</dbReference>
<dbReference type="Proteomes" id="UP000030401">
    <property type="component" value="Unassembled WGS sequence"/>
</dbReference>
<evidence type="ECO:0000256" key="2">
    <source>
        <dbReference type="ARBA" id="ARBA00022448"/>
    </source>
</evidence>
<keyword evidence="5 6" id="KW-0472">Membrane</keyword>
<reference evidence="7 8" key="1">
    <citation type="submission" date="2013-08" db="EMBL/GenBank/DDBJ databases">
        <authorList>
            <person name="Huang J."/>
            <person name="Wang G."/>
        </authorList>
    </citation>
    <scope>NUCLEOTIDE SEQUENCE [LARGE SCALE GENOMIC DNA]</scope>
    <source>
        <strain evidence="7 8">JSM 072002</strain>
    </source>
</reference>
<organism evidence="7 8">
    <name type="scientific">Pontibacillus litoralis JSM 072002</name>
    <dbReference type="NCBI Taxonomy" id="1385512"/>
    <lineage>
        <taxon>Bacteria</taxon>
        <taxon>Bacillati</taxon>
        <taxon>Bacillota</taxon>
        <taxon>Bacilli</taxon>
        <taxon>Bacillales</taxon>
        <taxon>Bacillaceae</taxon>
        <taxon>Pontibacillus</taxon>
    </lineage>
</organism>
<name>A0A0A5HT73_9BACI</name>
<proteinExistence type="predicted"/>
<dbReference type="InterPro" id="IPR001991">
    <property type="entry name" value="Na-dicarboxylate_symporter"/>
</dbReference>
<keyword evidence="2" id="KW-0813">Transport</keyword>
<dbReference type="GO" id="GO:0032329">
    <property type="term" value="P:serine transport"/>
    <property type="evidence" value="ECO:0007669"/>
    <property type="project" value="TreeGrafter"/>
</dbReference>
<feature type="transmembrane region" description="Helical" evidence="6">
    <location>
        <begin position="192"/>
        <end position="216"/>
    </location>
</feature>